<protein>
    <submittedName>
        <fullName evidence="1">Uncharacterized protein</fullName>
    </submittedName>
</protein>
<proteinExistence type="predicted"/>
<evidence type="ECO:0000313" key="1">
    <source>
        <dbReference type="Ensembl" id="ENSPEMP00000032292.1"/>
    </source>
</evidence>
<dbReference type="Proteomes" id="UP000694547">
    <property type="component" value="Chromosome 5"/>
</dbReference>
<dbReference type="Ensembl" id="ENSPEMT00000038654.1">
    <property type="protein sequence ID" value="ENSPEMP00000032292.1"/>
    <property type="gene ID" value="ENSPEMG00000026598.1"/>
</dbReference>
<reference evidence="1" key="3">
    <citation type="submission" date="2025-09" db="UniProtKB">
        <authorList>
            <consortium name="Ensembl"/>
        </authorList>
    </citation>
    <scope>IDENTIFICATION</scope>
</reference>
<keyword evidence="2" id="KW-1185">Reference proteome</keyword>
<evidence type="ECO:0000313" key="2">
    <source>
        <dbReference type="Proteomes" id="UP000694547"/>
    </source>
</evidence>
<sequence length="124" mass="13881">MFLQFSPPQWEGLTGILKTYVHSGSFHLGQCGLRKQAGRDSGMCMTCTLGRPQVHHAVPWETIFPSRGLLSHLSFSSSCLFFSPRVEEQVSFTSPEHNQAQTIIPLCPHLSVEDNYSPFLLAFL</sequence>
<dbReference type="AlphaFoldDB" id="A0A8C8UJI6"/>
<reference evidence="1" key="2">
    <citation type="submission" date="2025-08" db="UniProtKB">
        <authorList>
            <consortium name="Ensembl"/>
        </authorList>
    </citation>
    <scope>IDENTIFICATION</scope>
</reference>
<name>A0A8C8UJI6_PERMB</name>
<reference evidence="1 2" key="1">
    <citation type="submission" date="2018-10" db="EMBL/GenBank/DDBJ databases">
        <title>Improved assembly of the deer mouse Peromyscus maniculatus genome.</title>
        <authorList>
            <person name="Lassance J.-M."/>
            <person name="Hoekstra H.E."/>
        </authorList>
    </citation>
    <scope>NUCLEOTIDE SEQUENCE [LARGE SCALE GENOMIC DNA]</scope>
</reference>
<organism evidence="1 2">
    <name type="scientific">Peromyscus maniculatus bairdii</name>
    <name type="common">Prairie deer mouse</name>
    <dbReference type="NCBI Taxonomy" id="230844"/>
    <lineage>
        <taxon>Eukaryota</taxon>
        <taxon>Metazoa</taxon>
        <taxon>Chordata</taxon>
        <taxon>Craniata</taxon>
        <taxon>Vertebrata</taxon>
        <taxon>Euteleostomi</taxon>
        <taxon>Mammalia</taxon>
        <taxon>Eutheria</taxon>
        <taxon>Euarchontoglires</taxon>
        <taxon>Glires</taxon>
        <taxon>Rodentia</taxon>
        <taxon>Myomorpha</taxon>
        <taxon>Muroidea</taxon>
        <taxon>Cricetidae</taxon>
        <taxon>Neotominae</taxon>
        <taxon>Peromyscus</taxon>
    </lineage>
</organism>
<accession>A0A8C8UJI6</accession>